<dbReference type="KEGG" id="parb:CJU94_19465"/>
<keyword evidence="3" id="KW-1185">Reference proteome</keyword>
<dbReference type="AlphaFoldDB" id="A0A248VMP1"/>
<evidence type="ECO:0000256" key="1">
    <source>
        <dbReference type="SAM" id="MobiDB-lite"/>
    </source>
</evidence>
<dbReference type="OrthoDB" id="6775714at2"/>
<organism evidence="2 3">
    <name type="scientific">Paraburkholderia aromaticivorans</name>
    <dbReference type="NCBI Taxonomy" id="2026199"/>
    <lineage>
        <taxon>Bacteria</taxon>
        <taxon>Pseudomonadati</taxon>
        <taxon>Pseudomonadota</taxon>
        <taxon>Betaproteobacteria</taxon>
        <taxon>Burkholderiales</taxon>
        <taxon>Burkholderiaceae</taxon>
        <taxon>Paraburkholderia</taxon>
    </lineage>
</organism>
<reference evidence="2 3" key="1">
    <citation type="submission" date="2017-08" db="EMBL/GenBank/DDBJ databases">
        <title>Identification and genetic characteristics of simultaneous BTEX- and naphthalene-degrading Paraburkholderia sp. BN5 isolated from petroleum-contaminated soil.</title>
        <authorList>
            <person name="Lee Y."/>
            <person name="Jeon C.O."/>
        </authorList>
    </citation>
    <scope>NUCLEOTIDE SEQUENCE [LARGE SCALE GENOMIC DNA]</scope>
    <source>
        <strain evidence="2 3">BN5</strain>
    </source>
</reference>
<name>A0A248VMP1_9BURK</name>
<dbReference type="EMBL" id="CP022989">
    <property type="protein sequence ID" value="ASW00135.1"/>
    <property type="molecule type" value="Genomic_DNA"/>
</dbReference>
<dbReference type="Proteomes" id="UP000215158">
    <property type="component" value="Chromosome 1"/>
</dbReference>
<evidence type="ECO:0000313" key="2">
    <source>
        <dbReference type="EMBL" id="ASW00135.1"/>
    </source>
</evidence>
<feature type="region of interest" description="Disordered" evidence="1">
    <location>
        <begin position="430"/>
        <end position="460"/>
    </location>
</feature>
<proteinExistence type="predicted"/>
<sequence length="641" mass="67068">MAQDFVIRIRADDAATATVNKIKDALSKITDPVDKAQKRVGQLGNVGQVGLSKLTKSLGGVERAASGVVDKIVEIIPGLTAIGGAASLAGLTALATKFGTFGFNLNKSSKLLGMNAQDLASWHVAAKRAGVSADQFDSAMSGSQMTIRAAAFGADPHAMMLLQKMGVQIQRNKDGTIDYYSTQMRLMKAIEGQKSVEAQRDVAGTFGMGSLLPMLQQGTYDTDKARAFRKGLVPTAEEVERAAQFHRDINDLEDSVTGLGNSIGSRLIPILDPLVNGFAKWLDTHRAQIADQIATAVQKLADWVSKIDWSSVAAKAKLLWDNLGGIKGVAIAIAAIKFAGPIGGVANLIASLITLTSTTIPAAVTALGTLGVAGIAAWGALKVVKLAGLPDVDNKQGIEDVRNGDWLAASTHLPAGDFMRAMAAHAAGRPDTEIASSLQGGANPADSSKRAPLGIRSNNPLNMLDHNREIEYDTPERGITAAVSNLERNYRGLTLAQIQDKWTGGARTGNTPEQIANYTKIISASTGLGANDRPDLGDPRQVASLIAGMIRAENGQQPYSPEQLGNATVAGMQQGGIAFSGKTKPAADDGHDARVAQLQQAALHVTFSNVPAGTRVEAKTADGGYLPTKVNYAMGGDGALP</sequence>
<evidence type="ECO:0000313" key="3">
    <source>
        <dbReference type="Proteomes" id="UP000215158"/>
    </source>
</evidence>
<accession>A0A248VMP1</accession>
<protein>
    <submittedName>
        <fullName evidence="2">Uncharacterized protein</fullName>
    </submittedName>
</protein>
<gene>
    <name evidence="2" type="ORF">CJU94_19465</name>
</gene>
<dbReference type="RefSeq" id="WP_095420090.1">
    <property type="nucleotide sequence ID" value="NZ_CP022989.1"/>
</dbReference>